<dbReference type="InterPro" id="IPR001881">
    <property type="entry name" value="EGF-like_Ca-bd_dom"/>
</dbReference>
<dbReference type="PANTHER" id="PTHR22722:SF12">
    <property type="entry name" value="EGF-LIKE DOMAIN-CONTAINING PROTEIN"/>
    <property type="match status" value="1"/>
</dbReference>
<evidence type="ECO:0000256" key="17">
    <source>
        <dbReference type="PROSITE-ProRule" id="PRU00124"/>
    </source>
</evidence>
<keyword evidence="4" id="KW-0254">Endocytosis</keyword>
<dbReference type="PROSITE" id="PS51120">
    <property type="entry name" value="LDLRB"/>
    <property type="match status" value="2"/>
</dbReference>
<evidence type="ECO:0000256" key="11">
    <source>
        <dbReference type="ARBA" id="ARBA00023157"/>
    </source>
</evidence>
<feature type="disulfide bond" evidence="17">
    <location>
        <begin position="540"/>
        <end position="552"/>
    </location>
</feature>
<dbReference type="GO" id="GO:0016324">
    <property type="term" value="C:apical plasma membrane"/>
    <property type="evidence" value="ECO:0007669"/>
    <property type="project" value="TreeGrafter"/>
</dbReference>
<feature type="repeat" description="LDL-receptor class B" evidence="18">
    <location>
        <begin position="1124"/>
        <end position="1167"/>
    </location>
</feature>
<evidence type="ECO:0000256" key="14">
    <source>
        <dbReference type="ARBA" id="ARBA00023180"/>
    </source>
</evidence>
<dbReference type="GO" id="GO:0006898">
    <property type="term" value="P:receptor-mediated endocytosis"/>
    <property type="evidence" value="ECO:0007669"/>
    <property type="project" value="TreeGrafter"/>
</dbReference>
<dbReference type="Pfam" id="PF00058">
    <property type="entry name" value="Ldl_recept_b"/>
    <property type="match status" value="3"/>
</dbReference>
<name>A0A7R8X2J0_9CRUS</name>
<dbReference type="InterPro" id="IPR056588">
    <property type="entry name" value="EGF_LRP2"/>
</dbReference>
<feature type="disulfide bond" evidence="17">
    <location>
        <begin position="499"/>
        <end position="511"/>
    </location>
</feature>
<dbReference type="InterPro" id="IPR018097">
    <property type="entry name" value="EGF_Ca-bd_CS"/>
</dbReference>
<dbReference type="FunFam" id="2.120.10.30:FF:000241">
    <property type="entry name" value="Low-density lipoprotein receptor-related protein 6"/>
    <property type="match status" value="1"/>
</dbReference>
<dbReference type="PROSITE" id="PS01209">
    <property type="entry name" value="LDLRA_1"/>
    <property type="match status" value="3"/>
</dbReference>
<comment type="similarity">
    <text evidence="2">Belongs to the LDLR family.</text>
</comment>
<feature type="disulfide bond" evidence="17">
    <location>
        <begin position="506"/>
        <end position="524"/>
    </location>
</feature>
<feature type="disulfide bond" evidence="17">
    <location>
        <begin position="277"/>
        <end position="289"/>
    </location>
</feature>
<accession>A0A7R8X2J0</accession>
<evidence type="ECO:0000256" key="5">
    <source>
        <dbReference type="ARBA" id="ARBA00022692"/>
    </source>
</evidence>
<dbReference type="InterPro" id="IPR009030">
    <property type="entry name" value="Growth_fac_rcpt_cys_sf"/>
</dbReference>
<dbReference type="PROSITE" id="PS00010">
    <property type="entry name" value="ASX_HYDROXYL"/>
    <property type="match status" value="1"/>
</dbReference>
<gene>
    <name evidence="20" type="ORF">DSTB1V02_LOCUS2480</name>
</gene>
<dbReference type="GO" id="GO:0043235">
    <property type="term" value="C:receptor complex"/>
    <property type="evidence" value="ECO:0007669"/>
    <property type="project" value="TreeGrafter"/>
</dbReference>
<dbReference type="Proteomes" id="UP000677054">
    <property type="component" value="Unassembled WGS sequence"/>
</dbReference>
<feature type="disulfide bond" evidence="17">
    <location>
        <begin position="738"/>
        <end position="753"/>
    </location>
</feature>
<protein>
    <recommendedName>
        <fullName evidence="19">EGF-like domain-containing protein</fullName>
    </recommendedName>
</protein>
<evidence type="ECO:0000256" key="7">
    <source>
        <dbReference type="ARBA" id="ARBA00022737"/>
    </source>
</evidence>
<dbReference type="EMBL" id="LR899795">
    <property type="protein sequence ID" value="CAD7242515.1"/>
    <property type="molecule type" value="Genomic_DNA"/>
</dbReference>
<dbReference type="PRINTS" id="PR00261">
    <property type="entry name" value="LDLRECEPTOR"/>
</dbReference>
<dbReference type="EMBL" id="CAJPEV010000278">
    <property type="protein sequence ID" value="CAG0883349.1"/>
    <property type="molecule type" value="Genomic_DNA"/>
</dbReference>
<keyword evidence="7" id="KW-0677">Repeat</keyword>
<keyword evidence="11 16" id="KW-1015">Disulfide bond</keyword>
<evidence type="ECO:0000256" key="9">
    <source>
        <dbReference type="ARBA" id="ARBA00022989"/>
    </source>
</evidence>
<evidence type="ECO:0000256" key="4">
    <source>
        <dbReference type="ARBA" id="ARBA00022583"/>
    </source>
</evidence>
<dbReference type="AlphaFoldDB" id="A0A7R8X2J0"/>
<evidence type="ECO:0000256" key="6">
    <source>
        <dbReference type="ARBA" id="ARBA00022729"/>
    </source>
</evidence>
<dbReference type="PROSITE" id="PS01187">
    <property type="entry name" value="EGF_CA"/>
    <property type="match status" value="1"/>
</dbReference>
<dbReference type="InterPro" id="IPR000033">
    <property type="entry name" value="LDLR_classB_rpt"/>
</dbReference>
<feature type="disulfide bond" evidence="17">
    <location>
        <begin position="700"/>
        <end position="715"/>
    </location>
</feature>
<dbReference type="SUPFAM" id="SSF57184">
    <property type="entry name" value="Growth factor receptor domain"/>
    <property type="match status" value="1"/>
</dbReference>
<keyword evidence="10" id="KW-0472">Membrane</keyword>
<feature type="disulfide bond" evidence="17">
    <location>
        <begin position="681"/>
        <end position="693"/>
    </location>
</feature>
<dbReference type="InterPro" id="IPR002172">
    <property type="entry name" value="LDrepeatLR_classA_rpt"/>
</dbReference>
<feature type="repeat" description="LDL-receptor class B" evidence="18">
    <location>
        <begin position="1081"/>
        <end position="1123"/>
    </location>
</feature>
<keyword evidence="5" id="KW-0812">Transmembrane</keyword>
<evidence type="ECO:0000256" key="10">
    <source>
        <dbReference type="ARBA" id="ARBA00023136"/>
    </source>
</evidence>
<dbReference type="FunFam" id="4.10.400.10:FF:000065">
    <property type="entry name" value="Transmembrane protease serine 7"/>
    <property type="match status" value="1"/>
</dbReference>
<feature type="domain" description="EGF-like" evidence="19">
    <location>
        <begin position="948"/>
        <end position="983"/>
    </location>
</feature>
<dbReference type="CDD" id="cd00112">
    <property type="entry name" value="LDLa"/>
    <property type="match status" value="11"/>
</dbReference>
<evidence type="ECO:0000313" key="21">
    <source>
        <dbReference type="Proteomes" id="UP000677054"/>
    </source>
</evidence>
<dbReference type="CDD" id="cd00054">
    <property type="entry name" value="EGF_CA"/>
    <property type="match status" value="2"/>
</dbReference>
<evidence type="ECO:0000256" key="18">
    <source>
        <dbReference type="PROSITE-ProRule" id="PRU00461"/>
    </source>
</evidence>
<comment type="caution">
    <text evidence="16">Lacks conserved residue(s) required for the propagation of feature annotation.</text>
</comment>
<feature type="disulfide bond" evidence="17">
    <location>
        <begin position="337"/>
        <end position="352"/>
    </location>
</feature>
<feature type="disulfide bond" evidence="17">
    <location>
        <begin position="284"/>
        <end position="302"/>
    </location>
</feature>
<dbReference type="PROSITE" id="PS50026">
    <property type="entry name" value="EGF_3"/>
    <property type="match status" value="1"/>
</dbReference>
<dbReference type="InterPro" id="IPR051221">
    <property type="entry name" value="LDLR-related"/>
</dbReference>
<evidence type="ECO:0000256" key="13">
    <source>
        <dbReference type="ARBA" id="ARBA00023176"/>
    </source>
</evidence>
<dbReference type="Gene3D" id="4.10.400.10">
    <property type="entry name" value="Low-density Lipoprotein Receptor"/>
    <property type="match status" value="11"/>
</dbReference>
<keyword evidence="3 16" id="KW-0245">EGF-like domain</keyword>
<feature type="disulfide bond" evidence="17">
    <location>
        <begin position="547"/>
        <end position="565"/>
    </location>
</feature>
<feature type="disulfide bond" evidence="17">
    <location>
        <begin position="318"/>
        <end position="330"/>
    </location>
</feature>
<dbReference type="Gene3D" id="4.10.1220.10">
    <property type="entry name" value="EGF-type module"/>
    <property type="match status" value="1"/>
</dbReference>
<keyword evidence="8" id="KW-0106">Calcium</keyword>
<evidence type="ECO:0000256" key="8">
    <source>
        <dbReference type="ARBA" id="ARBA00022837"/>
    </source>
</evidence>
<evidence type="ECO:0000256" key="15">
    <source>
        <dbReference type="ARBA" id="ARBA00037878"/>
    </source>
</evidence>
<dbReference type="InterPro" id="IPR026823">
    <property type="entry name" value="cEGF"/>
</dbReference>
<dbReference type="Pfam" id="PF00057">
    <property type="entry name" value="Ldl_recept_a"/>
    <property type="match status" value="9"/>
</dbReference>
<evidence type="ECO:0000256" key="2">
    <source>
        <dbReference type="ARBA" id="ARBA00009939"/>
    </source>
</evidence>
<dbReference type="GO" id="GO:0005509">
    <property type="term" value="F:calcium ion binding"/>
    <property type="evidence" value="ECO:0007669"/>
    <property type="project" value="InterPro"/>
</dbReference>
<dbReference type="SMART" id="SM00135">
    <property type="entry name" value="LY"/>
    <property type="match status" value="8"/>
</dbReference>
<feature type="disulfide bond" evidence="17">
    <location>
        <begin position="874"/>
        <end position="886"/>
    </location>
</feature>
<dbReference type="OrthoDB" id="9990982at2759"/>
<evidence type="ECO:0000313" key="20">
    <source>
        <dbReference type="EMBL" id="CAD7242515.1"/>
    </source>
</evidence>
<proteinExistence type="inferred from homology"/>
<dbReference type="GO" id="GO:0005905">
    <property type="term" value="C:clathrin-coated pit"/>
    <property type="evidence" value="ECO:0007669"/>
    <property type="project" value="UniProtKB-KW"/>
</dbReference>
<evidence type="ECO:0000256" key="3">
    <source>
        <dbReference type="ARBA" id="ARBA00022536"/>
    </source>
</evidence>
<dbReference type="InterPro" id="IPR000152">
    <property type="entry name" value="EGF-type_Asp/Asn_hydroxyl_site"/>
</dbReference>
<feature type="disulfide bond" evidence="17">
    <location>
        <begin position="559"/>
        <end position="574"/>
    </location>
</feature>
<dbReference type="SUPFAM" id="SSF57196">
    <property type="entry name" value="EGF/Laminin"/>
    <property type="match status" value="1"/>
</dbReference>
<dbReference type="PROSITE" id="PS50068">
    <property type="entry name" value="LDLRA_2"/>
    <property type="match status" value="10"/>
</dbReference>
<keyword evidence="21" id="KW-1185">Reference proteome</keyword>
<dbReference type="SUPFAM" id="SSF57424">
    <property type="entry name" value="LDL receptor-like module"/>
    <property type="match status" value="10"/>
</dbReference>
<dbReference type="Pfam" id="PF24468">
    <property type="entry name" value="EGF_LRP2"/>
    <property type="match status" value="1"/>
</dbReference>
<feature type="disulfide bond" evidence="17">
    <location>
        <begin position="719"/>
        <end position="731"/>
    </location>
</feature>
<dbReference type="Gene3D" id="2.120.10.30">
    <property type="entry name" value="TolB, C-terminal domain"/>
    <property type="match status" value="5"/>
</dbReference>
<feature type="disulfide bond" evidence="17">
    <location>
        <begin position="881"/>
        <end position="899"/>
    </location>
</feature>
<dbReference type="InterPro" id="IPR023415">
    <property type="entry name" value="LDLR_class-A_CS"/>
</dbReference>
<feature type="disulfide bond" evidence="17">
    <location>
        <begin position="657"/>
        <end position="672"/>
    </location>
</feature>
<dbReference type="SUPFAM" id="SSF63825">
    <property type="entry name" value="YWTD domain"/>
    <property type="match status" value="2"/>
</dbReference>
<feature type="disulfide bond" evidence="17">
    <location>
        <begin position="829"/>
        <end position="841"/>
    </location>
</feature>
<dbReference type="InterPro" id="IPR036055">
    <property type="entry name" value="LDL_receptor-like_sf"/>
</dbReference>
<evidence type="ECO:0000256" key="16">
    <source>
        <dbReference type="PROSITE-ProRule" id="PRU00076"/>
    </source>
</evidence>
<comment type="subcellular location">
    <subcellularLocation>
        <location evidence="15">Membrane</location>
        <location evidence="15">Coated pit</location>
    </subcellularLocation>
    <subcellularLocation>
        <location evidence="1">Membrane</location>
        <topology evidence="1">Single-pass type I membrane protein</topology>
    </subcellularLocation>
</comment>
<dbReference type="Pfam" id="PF12662">
    <property type="entry name" value="cEGF"/>
    <property type="match status" value="1"/>
</dbReference>
<sequence>MTQQLKDIEVWSQSRQQGVNPCAKDNGGCQDLCLFNGTTVICQCAHGKVAADGTSCRDHDVFILYSSVSSVKSIHIFGGLSHNSPLKPIDGEGQMKNAIGLAFDYKRKLLYYSDIGKSTINKIFFNNTGLDVIASDQGAVEALAYEPIGHELFWTCSSDSTLKRLQLDTSTSNTEIEKIVILRFDDKPRGIALDSCKAFDMITEELHHMEQNVAKPMSIIVVSDNDLKCDLNPCSRHNGGCESHCIPNDQSILQVKCTCKNGTHLAPDGTRCITEGCAPELFECSNGRCINYSKTCDMAKDCDSGNDENLSFCALRRCTKGYFKCSNGHCVPESAFCNSVDDCGDFSDERNCPGNDSSFICPSSPSIEAIPCDRSPDCPDASDEMNCRESSSDHPQHPFQVAVHGKFLFWTDWVLNDVVRFDMITEELHHMEQNVAKPMSIIVVSDNDLKCDLNPCSRHNGGCESHCIPNDQSILQVKCTCKNGTHLAPDGTRCITEGCAPELFECSNGRCINYSKTCDMAKDCDSGNDENLSFCALRRCTKGYFKCSNGHCVPESAFCNSVDDCGDFSDERNCPGNDSSFICPSSPSIEAIPCDRSPDCPDASDEMNCRETVIQGQEQVITKDAAWNPAKQDCSAEHPEKINCRYTTACILPSWICDGTNDCWDNSDEKDCPIVGSSKACPEKNWRCKSGQCIPLNWKCDGENDCDDGEDEDDCVYTCPEGTFLCDKTECLPDHWRCDGASDCHDGSDEVPCSDQECSGILCKSSEQCIQKYSICDGHVDCPEGDDEVNCTVPICQDNEFSCLNQEWVCDGVNDCGDNSDEPDWCEFCPKDHFQCTNSKCIPLSQCGDGNNDCGDNSDETRCPGSSAQIPKKCTEEEFRCRDGTCIPLNATCNGNRDCPGEDNSDENCGFCDQPNLCHQDCINIAGGYRCSCRPGFQLNHSTNFCEDINECLIERPCSHFCSNTIGSYKCSCAAGYIALHNGRSCRANTTVKPQLYFSNRHFILSMDLQGHHIIELVDNLTNAIALDFDLRERCIYWSDVSPLRSQLKKMCEIGKSQTIHAVQMTDIHNPDGLAVDWIGRNLYWCDRSTKTIEVSTLKGLYRKVLIQTGLREPRAIALHPDKAYMYWTDWGENPHIGRAGMDGSEGKYIMTDNLVWPNALAIDYVTEEIFWADAKLDYIGVADLDGNKRKTVLSLGETSGAVHHVFAITVFEDYLYWTDWETKSVEKCNKHNGSERKTLLMSEHQPMGIHAIHEYRQSNCEICLV</sequence>
<keyword evidence="12" id="KW-0675">Receptor</keyword>
<dbReference type="PANTHER" id="PTHR22722">
    <property type="entry name" value="LOW-DENSITY LIPOPROTEIN RECEPTOR-RELATED PROTEIN 2-RELATED"/>
    <property type="match status" value="1"/>
</dbReference>
<keyword evidence="14" id="KW-0325">Glycoprotein</keyword>
<keyword evidence="9" id="KW-1133">Transmembrane helix</keyword>
<dbReference type="Gene3D" id="2.10.25.10">
    <property type="entry name" value="Laminin"/>
    <property type="match status" value="2"/>
</dbReference>
<feature type="disulfide bond" evidence="16">
    <location>
        <begin position="952"/>
        <end position="962"/>
    </location>
</feature>
<keyword evidence="6" id="KW-0732">Signal</keyword>
<dbReference type="SMART" id="SM00179">
    <property type="entry name" value="EGF_CA"/>
    <property type="match status" value="2"/>
</dbReference>
<dbReference type="GO" id="GO:0042562">
    <property type="term" value="F:hormone binding"/>
    <property type="evidence" value="ECO:0007669"/>
    <property type="project" value="TreeGrafter"/>
</dbReference>
<feature type="disulfide bond" evidence="17">
    <location>
        <begin position="726"/>
        <end position="744"/>
    </location>
</feature>
<dbReference type="SMART" id="SM00192">
    <property type="entry name" value="LDLa"/>
    <property type="match status" value="13"/>
</dbReference>
<feature type="disulfide bond" evidence="17">
    <location>
        <begin position="688"/>
        <end position="706"/>
    </location>
</feature>
<feature type="disulfide bond" evidence="17">
    <location>
        <begin position="836"/>
        <end position="854"/>
    </location>
</feature>
<organism evidence="20">
    <name type="scientific">Darwinula stevensoni</name>
    <dbReference type="NCBI Taxonomy" id="69355"/>
    <lineage>
        <taxon>Eukaryota</taxon>
        <taxon>Metazoa</taxon>
        <taxon>Ecdysozoa</taxon>
        <taxon>Arthropoda</taxon>
        <taxon>Crustacea</taxon>
        <taxon>Oligostraca</taxon>
        <taxon>Ostracoda</taxon>
        <taxon>Podocopa</taxon>
        <taxon>Podocopida</taxon>
        <taxon>Darwinulocopina</taxon>
        <taxon>Darwinuloidea</taxon>
        <taxon>Darwinulidae</taxon>
        <taxon>Darwinula</taxon>
    </lineage>
</organism>
<keyword evidence="13" id="KW-0168">Coated pit</keyword>
<dbReference type="SMART" id="SM00181">
    <property type="entry name" value="EGF"/>
    <property type="match status" value="6"/>
</dbReference>
<evidence type="ECO:0000256" key="1">
    <source>
        <dbReference type="ARBA" id="ARBA00004479"/>
    </source>
</evidence>
<evidence type="ECO:0000256" key="12">
    <source>
        <dbReference type="ARBA" id="ARBA00023170"/>
    </source>
</evidence>
<evidence type="ECO:0000259" key="19">
    <source>
        <dbReference type="PROSITE" id="PS50026"/>
    </source>
</evidence>
<feature type="disulfide bond" evidence="17">
    <location>
        <begin position="325"/>
        <end position="343"/>
    </location>
</feature>
<dbReference type="InterPro" id="IPR000742">
    <property type="entry name" value="EGF"/>
</dbReference>
<reference evidence="20" key="1">
    <citation type="submission" date="2020-11" db="EMBL/GenBank/DDBJ databases">
        <authorList>
            <person name="Tran Van P."/>
        </authorList>
    </citation>
    <scope>NUCLEOTIDE SEQUENCE</scope>
</reference>
<dbReference type="InterPro" id="IPR011042">
    <property type="entry name" value="6-blade_b-propeller_TolB-like"/>
</dbReference>